<evidence type="ECO:0000313" key="4">
    <source>
        <dbReference type="Proteomes" id="UP000515908"/>
    </source>
</evidence>
<accession>A0A7G2CND6</accession>
<keyword evidence="1" id="KW-0175">Coiled coil</keyword>
<feature type="compositionally biased region" description="Basic residues" evidence="2">
    <location>
        <begin position="267"/>
        <end position="277"/>
    </location>
</feature>
<dbReference type="Proteomes" id="UP000515908">
    <property type="component" value="Chromosome 19"/>
</dbReference>
<feature type="region of interest" description="Disordered" evidence="2">
    <location>
        <begin position="259"/>
        <end position="285"/>
    </location>
</feature>
<sequence>MFIQRHMSGMPKAELQVYLKTTEAARRRWQKRIASEENQVRRLMTMEDQRREELRHTLLQSASASVRRLTRTAVIPTSGAPHAPPIGVLKAYGIDPSRVNAFSMYVLAQLCGEPDQLSIPPFTLIADLQGSWSLVPPVQKSAYEELAVIYKKHLLSKKGKQQLSVAQLFPEEKNENSPITEEPSKTSHRRKTTAKRQMKAKSKEITKRTKKEMIDHNNNNAEEVTTALTTTPSLSSTWETIAFDNFVKRNYEQMNAALSSHTTVNNKNKKQRGKKGKQNNNKNEKISYQHWLTMALAEWEGMTTRQKKLYLPK</sequence>
<protein>
    <submittedName>
        <fullName evidence="3">Uncharacterized protein</fullName>
    </submittedName>
</protein>
<dbReference type="AlphaFoldDB" id="A0A7G2CND6"/>
<evidence type="ECO:0000313" key="3">
    <source>
        <dbReference type="EMBL" id="CAD2220965.1"/>
    </source>
</evidence>
<evidence type="ECO:0000256" key="1">
    <source>
        <dbReference type="SAM" id="Coils"/>
    </source>
</evidence>
<evidence type="ECO:0000256" key="2">
    <source>
        <dbReference type="SAM" id="MobiDB-lite"/>
    </source>
</evidence>
<feature type="region of interest" description="Disordered" evidence="2">
    <location>
        <begin position="168"/>
        <end position="209"/>
    </location>
</feature>
<feature type="compositionally biased region" description="Basic residues" evidence="2">
    <location>
        <begin position="186"/>
        <end position="200"/>
    </location>
</feature>
<dbReference type="EMBL" id="LR877163">
    <property type="protein sequence ID" value="CAD2220965.1"/>
    <property type="molecule type" value="Genomic_DNA"/>
</dbReference>
<gene>
    <name evidence="3" type="ORF">ADEAN_000848900</name>
</gene>
<keyword evidence="4" id="KW-1185">Reference proteome</keyword>
<feature type="coiled-coil region" evidence="1">
    <location>
        <begin position="19"/>
        <end position="46"/>
    </location>
</feature>
<dbReference type="VEuPathDB" id="TriTrypDB:ADEAN_000848900"/>
<organism evidence="3 4">
    <name type="scientific">Angomonas deanei</name>
    <dbReference type="NCBI Taxonomy" id="59799"/>
    <lineage>
        <taxon>Eukaryota</taxon>
        <taxon>Discoba</taxon>
        <taxon>Euglenozoa</taxon>
        <taxon>Kinetoplastea</taxon>
        <taxon>Metakinetoplastina</taxon>
        <taxon>Trypanosomatida</taxon>
        <taxon>Trypanosomatidae</taxon>
        <taxon>Strigomonadinae</taxon>
        <taxon>Angomonas</taxon>
    </lineage>
</organism>
<name>A0A7G2CND6_9TRYP</name>
<reference evidence="3 4" key="1">
    <citation type="submission" date="2020-08" db="EMBL/GenBank/DDBJ databases">
        <authorList>
            <person name="Newling K."/>
            <person name="Davey J."/>
            <person name="Forrester S."/>
        </authorList>
    </citation>
    <scope>NUCLEOTIDE SEQUENCE [LARGE SCALE GENOMIC DNA]</scope>
    <source>
        <strain evidence="4">Crithidia deanei Carvalho (ATCC PRA-265)</strain>
    </source>
</reference>
<proteinExistence type="predicted"/>